<dbReference type="UniPathway" id="UPA00143"/>
<keyword evidence="8 14" id="KW-0863">Zinc-finger</keyword>
<evidence type="ECO:0000256" key="14">
    <source>
        <dbReference type="PROSITE-ProRule" id="PRU00175"/>
    </source>
</evidence>
<name>A0A6A6KYC1_HEVBR</name>
<keyword evidence="10" id="KW-0862">Zinc</keyword>
<proteinExistence type="inferred from homology"/>
<evidence type="ECO:0000256" key="5">
    <source>
        <dbReference type="ARBA" id="ARBA00022679"/>
    </source>
</evidence>
<keyword evidence="19" id="KW-1185">Reference proteome</keyword>
<feature type="compositionally biased region" description="Low complexity" evidence="15">
    <location>
        <begin position="395"/>
        <end position="412"/>
    </location>
</feature>
<feature type="compositionally biased region" description="Polar residues" evidence="15">
    <location>
        <begin position="245"/>
        <end position="258"/>
    </location>
</feature>
<dbReference type="EC" id="2.3.2.27" evidence="4"/>
<keyword evidence="12 16" id="KW-0472">Membrane</keyword>
<accession>A0A6A6KYC1</accession>
<sequence>MDLSHTKIRISPNMIANCSAQCNPSNHDAKCDDSCIQFCLNICIGNIGKSPPPLPPVRPLLLPHPNNETRNHMILTSMIIMICLIGAAFLVCILCPFLRARYSRQRISRSSRSGSPLFFGTQDDFLDEDQGPEIIHPIWFINSIGLQQAVIDSIAVFKYKKDEGLIEGTECSVCLNEFQDDESLRLLPKCSHAFHIPCIDTWLRSHKNCPLCRAPIVCDNFNVQVDLSVPTSSDLSSRGEPQMENFENSSGLVSNQQVGEDGTSEVRSVVDMNCALPIKDEANSGNSKMNLNPSVLGNHSRVQSDLVDSSQTAEAEMQPMRRSLSMDSSSATAIYNAVANFLPGKHQENLDNQILQLKYSNSKNVSKRGSSGTSSFGKLMKSSSIGHALQKGPISMKRSFSSRSSGKSSAASRHSRSQDSIFPLGA</sequence>
<evidence type="ECO:0000256" key="10">
    <source>
        <dbReference type="ARBA" id="ARBA00022833"/>
    </source>
</evidence>
<comment type="catalytic activity">
    <reaction evidence="1">
        <text>S-ubiquitinyl-[E2 ubiquitin-conjugating enzyme]-L-cysteine + [acceptor protein]-L-lysine = [E2 ubiquitin-conjugating enzyme]-L-cysteine + N(6)-ubiquitinyl-[acceptor protein]-L-lysine.</text>
        <dbReference type="EC" id="2.3.2.27"/>
    </reaction>
</comment>
<dbReference type="EMBL" id="JAAGAX010000014">
    <property type="protein sequence ID" value="KAF2292968.1"/>
    <property type="molecule type" value="Genomic_DNA"/>
</dbReference>
<reference evidence="18 19" key="1">
    <citation type="journal article" date="2020" name="Mol. Plant">
        <title>The Chromosome-Based Rubber Tree Genome Provides New Insights into Spurge Genome Evolution and Rubber Biosynthesis.</title>
        <authorList>
            <person name="Liu J."/>
            <person name="Shi C."/>
            <person name="Shi C.C."/>
            <person name="Li W."/>
            <person name="Zhang Q.J."/>
            <person name="Zhang Y."/>
            <person name="Li K."/>
            <person name="Lu H.F."/>
            <person name="Shi C."/>
            <person name="Zhu S.T."/>
            <person name="Xiao Z.Y."/>
            <person name="Nan H."/>
            <person name="Yue Y."/>
            <person name="Zhu X.G."/>
            <person name="Wu Y."/>
            <person name="Hong X.N."/>
            <person name="Fan G.Y."/>
            <person name="Tong Y."/>
            <person name="Zhang D."/>
            <person name="Mao C.L."/>
            <person name="Liu Y.L."/>
            <person name="Hao S.J."/>
            <person name="Liu W.Q."/>
            <person name="Lv M.Q."/>
            <person name="Zhang H.B."/>
            <person name="Liu Y."/>
            <person name="Hu-Tang G.R."/>
            <person name="Wang J.P."/>
            <person name="Wang J.H."/>
            <person name="Sun Y.H."/>
            <person name="Ni S.B."/>
            <person name="Chen W.B."/>
            <person name="Zhang X.C."/>
            <person name="Jiao Y.N."/>
            <person name="Eichler E.E."/>
            <person name="Li G.H."/>
            <person name="Liu X."/>
            <person name="Gao L.Z."/>
        </authorList>
    </citation>
    <scope>NUCLEOTIDE SEQUENCE [LARGE SCALE GENOMIC DNA]</scope>
    <source>
        <strain evidence="19">cv. GT1</strain>
        <tissue evidence="18">Leaf</tissue>
    </source>
</reference>
<dbReference type="InterPro" id="IPR013083">
    <property type="entry name" value="Znf_RING/FYVE/PHD"/>
</dbReference>
<keyword evidence="7" id="KW-0479">Metal-binding</keyword>
<keyword evidence="5" id="KW-0808">Transferase</keyword>
<evidence type="ECO:0000259" key="17">
    <source>
        <dbReference type="PROSITE" id="PS50089"/>
    </source>
</evidence>
<evidence type="ECO:0000256" key="2">
    <source>
        <dbReference type="ARBA" id="ARBA00004167"/>
    </source>
</evidence>
<keyword evidence="6 16" id="KW-0812">Transmembrane</keyword>
<evidence type="ECO:0000256" key="8">
    <source>
        <dbReference type="ARBA" id="ARBA00022771"/>
    </source>
</evidence>
<dbReference type="GO" id="GO:0061630">
    <property type="term" value="F:ubiquitin protein ligase activity"/>
    <property type="evidence" value="ECO:0007669"/>
    <property type="project" value="UniProtKB-EC"/>
</dbReference>
<evidence type="ECO:0000256" key="12">
    <source>
        <dbReference type="ARBA" id="ARBA00023136"/>
    </source>
</evidence>
<feature type="region of interest" description="Disordered" evidence="15">
    <location>
        <begin position="387"/>
        <end position="426"/>
    </location>
</feature>
<dbReference type="PROSITE" id="PS50089">
    <property type="entry name" value="ZF_RING_2"/>
    <property type="match status" value="1"/>
</dbReference>
<evidence type="ECO:0000313" key="18">
    <source>
        <dbReference type="EMBL" id="KAF2292968.1"/>
    </source>
</evidence>
<evidence type="ECO:0000256" key="15">
    <source>
        <dbReference type="SAM" id="MobiDB-lite"/>
    </source>
</evidence>
<comment type="caution">
    <text evidence="18">The sequence shown here is derived from an EMBL/GenBank/DDBJ whole genome shotgun (WGS) entry which is preliminary data.</text>
</comment>
<evidence type="ECO:0000256" key="1">
    <source>
        <dbReference type="ARBA" id="ARBA00000900"/>
    </source>
</evidence>
<dbReference type="CDD" id="cd16461">
    <property type="entry name" value="RING-H2_EL5-like"/>
    <property type="match status" value="1"/>
</dbReference>
<evidence type="ECO:0000313" key="19">
    <source>
        <dbReference type="Proteomes" id="UP000467840"/>
    </source>
</evidence>
<organism evidence="18 19">
    <name type="scientific">Hevea brasiliensis</name>
    <name type="common">Para rubber tree</name>
    <name type="synonym">Siphonia brasiliensis</name>
    <dbReference type="NCBI Taxonomy" id="3981"/>
    <lineage>
        <taxon>Eukaryota</taxon>
        <taxon>Viridiplantae</taxon>
        <taxon>Streptophyta</taxon>
        <taxon>Embryophyta</taxon>
        <taxon>Tracheophyta</taxon>
        <taxon>Spermatophyta</taxon>
        <taxon>Magnoliopsida</taxon>
        <taxon>eudicotyledons</taxon>
        <taxon>Gunneridae</taxon>
        <taxon>Pentapetalae</taxon>
        <taxon>rosids</taxon>
        <taxon>fabids</taxon>
        <taxon>Malpighiales</taxon>
        <taxon>Euphorbiaceae</taxon>
        <taxon>Crotonoideae</taxon>
        <taxon>Micrandreae</taxon>
        <taxon>Hevea</taxon>
    </lineage>
</organism>
<dbReference type="InterPro" id="IPR001841">
    <property type="entry name" value="Znf_RING"/>
</dbReference>
<evidence type="ECO:0000256" key="6">
    <source>
        <dbReference type="ARBA" id="ARBA00022692"/>
    </source>
</evidence>
<comment type="similarity">
    <text evidence="13">Belongs to the RING-type zinc finger family. ATL subfamily.</text>
</comment>
<evidence type="ECO:0000256" key="3">
    <source>
        <dbReference type="ARBA" id="ARBA00004906"/>
    </source>
</evidence>
<dbReference type="Pfam" id="PF13639">
    <property type="entry name" value="zf-RING_2"/>
    <property type="match status" value="1"/>
</dbReference>
<feature type="domain" description="RING-type" evidence="17">
    <location>
        <begin position="171"/>
        <end position="213"/>
    </location>
</feature>
<gene>
    <name evidence="18" type="ORF">GH714_034343</name>
</gene>
<dbReference type="InterPro" id="IPR044600">
    <property type="entry name" value="ATL1/ATL16-like"/>
</dbReference>
<comment type="pathway">
    <text evidence="3">Protein modification; protein ubiquitination.</text>
</comment>
<evidence type="ECO:0000256" key="16">
    <source>
        <dbReference type="SAM" id="Phobius"/>
    </source>
</evidence>
<dbReference type="GO" id="GO:0008270">
    <property type="term" value="F:zinc ion binding"/>
    <property type="evidence" value="ECO:0007669"/>
    <property type="project" value="UniProtKB-KW"/>
</dbReference>
<evidence type="ECO:0000256" key="9">
    <source>
        <dbReference type="ARBA" id="ARBA00022786"/>
    </source>
</evidence>
<keyword evidence="9" id="KW-0833">Ubl conjugation pathway</keyword>
<dbReference type="AlphaFoldDB" id="A0A6A6KYC1"/>
<dbReference type="GO" id="GO:0016567">
    <property type="term" value="P:protein ubiquitination"/>
    <property type="evidence" value="ECO:0007669"/>
    <property type="project" value="UniProtKB-UniPathway"/>
</dbReference>
<dbReference type="Proteomes" id="UP000467840">
    <property type="component" value="Chromosome 13"/>
</dbReference>
<keyword evidence="11 16" id="KW-1133">Transmembrane helix</keyword>
<dbReference type="Gene3D" id="3.30.40.10">
    <property type="entry name" value="Zinc/RING finger domain, C3HC4 (zinc finger)"/>
    <property type="match status" value="1"/>
</dbReference>
<comment type="subcellular location">
    <subcellularLocation>
        <location evidence="2">Membrane</location>
        <topology evidence="2">Single-pass membrane protein</topology>
    </subcellularLocation>
</comment>
<evidence type="ECO:0000256" key="4">
    <source>
        <dbReference type="ARBA" id="ARBA00012483"/>
    </source>
</evidence>
<dbReference type="SMART" id="SM00184">
    <property type="entry name" value="RING"/>
    <property type="match status" value="1"/>
</dbReference>
<dbReference type="GO" id="GO:0016020">
    <property type="term" value="C:membrane"/>
    <property type="evidence" value="ECO:0007669"/>
    <property type="project" value="UniProtKB-SubCell"/>
</dbReference>
<evidence type="ECO:0000256" key="13">
    <source>
        <dbReference type="ARBA" id="ARBA00024209"/>
    </source>
</evidence>
<dbReference type="PANTHER" id="PTHR46913">
    <property type="entry name" value="RING-H2 FINGER PROTEIN ATL16"/>
    <property type="match status" value="1"/>
</dbReference>
<dbReference type="SUPFAM" id="SSF57850">
    <property type="entry name" value="RING/U-box"/>
    <property type="match status" value="1"/>
</dbReference>
<feature type="transmembrane region" description="Helical" evidence="16">
    <location>
        <begin position="73"/>
        <end position="98"/>
    </location>
</feature>
<dbReference type="FunFam" id="3.30.40.10:FF:000233">
    <property type="entry name" value="RING-H2 finger protein ATL54"/>
    <property type="match status" value="1"/>
</dbReference>
<evidence type="ECO:0000256" key="11">
    <source>
        <dbReference type="ARBA" id="ARBA00022989"/>
    </source>
</evidence>
<evidence type="ECO:0000256" key="7">
    <source>
        <dbReference type="ARBA" id="ARBA00022723"/>
    </source>
</evidence>
<protein>
    <recommendedName>
        <fullName evidence="4">RING-type E3 ubiquitin transferase</fullName>
        <ecNumber evidence="4">2.3.2.27</ecNumber>
    </recommendedName>
</protein>
<feature type="region of interest" description="Disordered" evidence="15">
    <location>
        <begin position="232"/>
        <end position="259"/>
    </location>
</feature>
<dbReference type="PANTHER" id="PTHR46913:SF19">
    <property type="entry name" value="RING-TYPE E3 UBIQUITIN TRANSFERASE"/>
    <property type="match status" value="1"/>
</dbReference>